<evidence type="ECO:0000256" key="11">
    <source>
        <dbReference type="ARBA" id="ARBA00071217"/>
    </source>
</evidence>
<dbReference type="InterPro" id="IPR012674">
    <property type="entry name" value="Calycin"/>
</dbReference>
<dbReference type="STRING" id="437900.GCA_001940335_00134"/>
<evidence type="ECO:0000256" key="10">
    <source>
        <dbReference type="ARBA" id="ARBA00057024"/>
    </source>
</evidence>
<dbReference type="PIRSF" id="PIRSF036893">
    <property type="entry name" value="Lipocalin_ApoD"/>
    <property type="match status" value="1"/>
</dbReference>
<organism evidence="14">
    <name type="scientific">Pseudomonas marincola</name>
    <dbReference type="NCBI Taxonomy" id="437900"/>
    <lineage>
        <taxon>Bacteria</taxon>
        <taxon>Pseudomonadati</taxon>
        <taxon>Pseudomonadota</taxon>
        <taxon>Gammaproteobacteria</taxon>
        <taxon>Pseudomonadales</taxon>
        <taxon>Pseudomonadaceae</taxon>
        <taxon>Pseudomonas</taxon>
    </lineage>
</organism>
<evidence type="ECO:0000256" key="12">
    <source>
        <dbReference type="PIRNR" id="PIRNR036893"/>
    </source>
</evidence>
<feature type="domain" description="Lipocalin/cytosolic fatty-acid binding" evidence="13">
    <location>
        <begin position="32"/>
        <end position="178"/>
    </location>
</feature>
<evidence type="ECO:0000256" key="3">
    <source>
        <dbReference type="ARBA" id="ARBA00011738"/>
    </source>
</evidence>
<keyword evidence="9 12" id="KW-0449">Lipoprotein</keyword>
<dbReference type="InterPro" id="IPR022271">
    <property type="entry name" value="Lipocalin_ApoD"/>
</dbReference>
<dbReference type="PROSITE" id="PS51257">
    <property type="entry name" value="PROKAR_LIPOPROTEIN"/>
    <property type="match status" value="1"/>
</dbReference>
<dbReference type="EMBL" id="LR215729">
    <property type="protein sequence ID" value="VEV96295.1"/>
    <property type="molecule type" value="Genomic_DNA"/>
</dbReference>
<keyword evidence="5 12" id="KW-0446">Lipid-binding</keyword>
<dbReference type="InterPro" id="IPR002446">
    <property type="entry name" value="Lipocalin_bac"/>
</dbReference>
<dbReference type="InterPro" id="IPR022272">
    <property type="entry name" value="Lipocalin_CS"/>
</dbReference>
<protein>
    <recommendedName>
        <fullName evidence="11 12">Outer membrane lipoprotein Blc</fullName>
    </recommendedName>
</protein>
<evidence type="ECO:0000259" key="13">
    <source>
        <dbReference type="Pfam" id="PF08212"/>
    </source>
</evidence>
<dbReference type="Pfam" id="PF08212">
    <property type="entry name" value="Lipocalin_2"/>
    <property type="match status" value="1"/>
</dbReference>
<evidence type="ECO:0000256" key="5">
    <source>
        <dbReference type="ARBA" id="ARBA00023121"/>
    </source>
</evidence>
<evidence type="ECO:0000313" key="14">
    <source>
        <dbReference type="EMBL" id="VEV96295.1"/>
    </source>
</evidence>
<sequence length="186" mass="20930">MRFLLVLLAPLVLAACANSGTGSVPPKTVDKVNLERYQGTWYELARLPMFFQRNCAQSEAHYDLRDDGTVGVLNRCRSAEGGWQEAQGTAVPQVQGKTDKLWVSFDNWFSTLLPGVSKGEYWVLYLDDDYTTAVVGSPDYEYLWILSRTPEVTESVRDNLVDVAHGRGYDTSKLIWRTPDSKMPAE</sequence>
<evidence type="ECO:0000256" key="6">
    <source>
        <dbReference type="ARBA" id="ARBA00023136"/>
    </source>
</evidence>
<dbReference type="InterPro" id="IPR047202">
    <property type="entry name" value="Lipocalin_Blc-like_dom"/>
</dbReference>
<gene>
    <name evidence="14" type="ORF">PMYSY11_1248</name>
</gene>
<feature type="chain" id="PRO_5041500354" description="Outer membrane lipoprotein Blc" evidence="12">
    <location>
        <begin position="20"/>
        <end position="186"/>
    </location>
</feature>
<dbReference type="FunFam" id="2.40.128.20:FF:000002">
    <property type="entry name" value="Outer membrane lipoprotein Blc"/>
    <property type="match status" value="1"/>
</dbReference>
<reference evidence="14" key="1">
    <citation type="submission" date="2019-02" db="EMBL/GenBank/DDBJ databases">
        <authorList>
            <consortium name="Genoscope - CEA"/>
            <person name="William W."/>
        </authorList>
    </citation>
    <scope>NUCLEOTIDE SEQUENCE [LARGE SCALE GENOMIC DNA]</scope>
    <source>
        <strain evidence="14">YSy11</strain>
    </source>
</reference>
<comment type="subunit">
    <text evidence="3 12">Homodimer.</text>
</comment>
<feature type="signal peptide" evidence="12">
    <location>
        <begin position="1"/>
        <end position="19"/>
    </location>
</feature>
<proteinExistence type="inferred from homology"/>
<dbReference type="GO" id="GO:0009279">
    <property type="term" value="C:cell outer membrane"/>
    <property type="evidence" value="ECO:0007669"/>
    <property type="project" value="UniProtKB-SubCell"/>
</dbReference>
<evidence type="ECO:0000256" key="1">
    <source>
        <dbReference type="ARBA" id="ARBA00004459"/>
    </source>
</evidence>
<accession>A0A1I7AAC2</accession>
<dbReference type="GO" id="GO:0006950">
    <property type="term" value="P:response to stress"/>
    <property type="evidence" value="ECO:0007669"/>
    <property type="project" value="UniProtKB-ARBA"/>
</dbReference>
<keyword evidence="6 12" id="KW-0472">Membrane</keyword>
<comment type="subcellular location">
    <subcellularLocation>
        <location evidence="1">Cell outer membrane</location>
        <topology evidence="1">Lipid-anchor</topology>
    </subcellularLocation>
</comment>
<evidence type="ECO:0000256" key="7">
    <source>
        <dbReference type="ARBA" id="ARBA00023139"/>
    </source>
</evidence>
<comment type="function">
    <text evidence="10 12">Involved in the storage or transport of lipids necessary for membrane maintenance under stressful conditions. Displays a binding preference for lysophospholipids.</text>
</comment>
<keyword evidence="4 12" id="KW-0732">Signal</keyword>
<dbReference type="InterPro" id="IPR000566">
    <property type="entry name" value="Lipocln_cytosolic_FA-bd_dom"/>
</dbReference>
<dbReference type="SUPFAM" id="SSF50814">
    <property type="entry name" value="Lipocalins"/>
    <property type="match status" value="1"/>
</dbReference>
<comment type="similarity">
    <text evidence="2 12">Belongs to the calycin superfamily. Lipocalin family.</text>
</comment>
<name>A0A1I7AAC2_9PSED</name>
<keyword evidence="8 12" id="KW-0998">Cell outer membrane</keyword>
<dbReference type="CDD" id="cd19438">
    <property type="entry name" value="lipocalin_Blc-like"/>
    <property type="match status" value="1"/>
</dbReference>
<evidence type="ECO:0000256" key="4">
    <source>
        <dbReference type="ARBA" id="ARBA00022729"/>
    </source>
</evidence>
<dbReference type="PRINTS" id="PR01171">
    <property type="entry name" value="BCTLIPOCALIN"/>
</dbReference>
<dbReference type="PANTHER" id="PTHR10612">
    <property type="entry name" value="APOLIPOPROTEIN D"/>
    <property type="match status" value="1"/>
</dbReference>
<dbReference type="GO" id="GO:0008289">
    <property type="term" value="F:lipid binding"/>
    <property type="evidence" value="ECO:0007669"/>
    <property type="project" value="UniProtKB-UniRule"/>
</dbReference>
<dbReference type="Gene3D" id="2.40.128.20">
    <property type="match status" value="1"/>
</dbReference>
<evidence type="ECO:0000256" key="2">
    <source>
        <dbReference type="ARBA" id="ARBA00006889"/>
    </source>
</evidence>
<dbReference type="PROSITE" id="PS00213">
    <property type="entry name" value="LIPOCALIN"/>
    <property type="match status" value="1"/>
</dbReference>
<evidence type="ECO:0000256" key="9">
    <source>
        <dbReference type="ARBA" id="ARBA00023288"/>
    </source>
</evidence>
<dbReference type="AlphaFoldDB" id="A0A1I7AAC2"/>
<evidence type="ECO:0000256" key="8">
    <source>
        <dbReference type="ARBA" id="ARBA00023237"/>
    </source>
</evidence>
<dbReference type="PANTHER" id="PTHR10612:SF34">
    <property type="entry name" value="APOLIPOPROTEIN D"/>
    <property type="match status" value="1"/>
</dbReference>
<keyword evidence="7" id="KW-0564">Palmitate</keyword>